<keyword evidence="6" id="KW-1185">Reference proteome</keyword>
<evidence type="ECO:0000313" key="4">
    <source>
        <dbReference type="EMBL" id="SPC16811.1"/>
    </source>
</evidence>
<feature type="domain" description="TadE-like" evidence="2">
    <location>
        <begin position="17"/>
        <end position="59"/>
    </location>
</feature>
<organism evidence="4 5">
    <name type="scientific">Cupriavidus oxalaticus</name>
    <dbReference type="NCBI Taxonomy" id="96344"/>
    <lineage>
        <taxon>Bacteria</taxon>
        <taxon>Pseudomonadati</taxon>
        <taxon>Pseudomonadota</taxon>
        <taxon>Betaproteobacteria</taxon>
        <taxon>Burkholderiales</taxon>
        <taxon>Burkholderiaceae</taxon>
        <taxon>Cupriavidus</taxon>
    </lineage>
</organism>
<keyword evidence="1" id="KW-0812">Transmembrane</keyword>
<dbReference type="Pfam" id="PF07811">
    <property type="entry name" value="TadE"/>
    <property type="match status" value="1"/>
</dbReference>
<reference evidence="4 5" key="1">
    <citation type="submission" date="2018-01" db="EMBL/GenBank/DDBJ databases">
        <authorList>
            <person name="Clerissi C."/>
        </authorList>
    </citation>
    <scope>NUCLEOTIDE SEQUENCE [LARGE SCALE GENOMIC DNA]</scope>
    <source>
        <strain evidence="4">Cupriavidus oxalaticus LMG 2235</strain>
    </source>
</reference>
<dbReference type="OrthoDB" id="7026216at2"/>
<evidence type="ECO:0000313" key="6">
    <source>
        <dbReference type="Proteomes" id="UP000623307"/>
    </source>
</evidence>
<evidence type="ECO:0000256" key="1">
    <source>
        <dbReference type="SAM" id="Phobius"/>
    </source>
</evidence>
<dbReference type="EMBL" id="CP069812">
    <property type="protein sequence ID" value="QRQ94908.1"/>
    <property type="molecule type" value="Genomic_DNA"/>
</dbReference>
<evidence type="ECO:0000313" key="3">
    <source>
        <dbReference type="EMBL" id="QRQ94908.1"/>
    </source>
</evidence>
<accession>A0A976BEM6</accession>
<proteinExistence type="predicted"/>
<evidence type="ECO:0000313" key="5">
    <source>
        <dbReference type="Proteomes" id="UP000256862"/>
    </source>
</evidence>
<protein>
    <submittedName>
        <fullName evidence="3 4">Pilus assembly protein</fullName>
    </submittedName>
</protein>
<dbReference type="AlphaFoldDB" id="A0A976BEM6"/>
<gene>
    <name evidence="4" type="ORF">CO2235_60028</name>
    <name evidence="3" type="ORF">JTE92_15615</name>
</gene>
<reference evidence="3 6" key="2">
    <citation type="submission" date="2021-02" db="EMBL/GenBank/DDBJ databases">
        <title>Complete Genome Sequence of Cupriavidus oxalaticus Strain Ox1, a Soil Oxalate-Degrading Species.</title>
        <authorList>
            <person name="Palmieri F."/>
            <person name="Udriet P."/>
            <person name="Deuasquier M."/>
            <person name="Beaudoing E."/>
            <person name="Johnson S.L."/>
            <person name="Davenport K.W."/>
            <person name="Chain P.S."/>
            <person name="Bindschedler S."/>
            <person name="Junier P."/>
        </authorList>
    </citation>
    <scope>NUCLEOTIDE SEQUENCE [LARGE SCALE GENOMIC DNA]</scope>
    <source>
        <strain evidence="3 6">Ox1</strain>
    </source>
</reference>
<dbReference type="Proteomes" id="UP000256862">
    <property type="component" value="Chromosome CO2235"/>
</dbReference>
<feature type="transmembrane region" description="Helical" evidence="1">
    <location>
        <begin position="20"/>
        <end position="38"/>
    </location>
</feature>
<name>A0A976BEM6_9BURK</name>
<dbReference type="EMBL" id="OGUS01000128">
    <property type="protein sequence ID" value="SPC16811.1"/>
    <property type="molecule type" value="Genomic_DNA"/>
</dbReference>
<keyword evidence="1" id="KW-0472">Membrane</keyword>
<dbReference type="InterPro" id="IPR012495">
    <property type="entry name" value="TadE-like_dom"/>
</dbReference>
<keyword evidence="1" id="KW-1133">Transmembrane helix</keyword>
<sequence>MREVMREHRYRSGRMRGVAAVEFAIVLIPLVILVSGVAEYGRAIYQYDALTKSTRSAARYLSQFSPEDLAYPVDEAKCLAVYGNVSCTGSALVSGLTPSMVTVCDRLHTSDCSDAIYGTVSTYDNSSGTGAAAGTISLVAVKISGFQYSPLQSFINASGITFSNIVTVMRQVL</sequence>
<dbReference type="Proteomes" id="UP000623307">
    <property type="component" value="Chromosome 2"/>
</dbReference>
<evidence type="ECO:0000259" key="2">
    <source>
        <dbReference type="Pfam" id="PF07811"/>
    </source>
</evidence>